<name>A0A9W7ILJ7_HIBTR</name>
<evidence type="ECO:0000313" key="4">
    <source>
        <dbReference type="Proteomes" id="UP001165190"/>
    </source>
</evidence>
<feature type="region of interest" description="Disordered" evidence="1">
    <location>
        <begin position="1"/>
        <end position="29"/>
    </location>
</feature>
<dbReference type="OrthoDB" id="1708017at2759"/>
<evidence type="ECO:0000256" key="2">
    <source>
        <dbReference type="SAM" id="Phobius"/>
    </source>
</evidence>
<keyword evidence="2" id="KW-1133">Transmembrane helix</keyword>
<feature type="compositionally biased region" description="Polar residues" evidence="1">
    <location>
        <begin position="1"/>
        <end position="15"/>
    </location>
</feature>
<comment type="caution">
    <text evidence="3">The sequence shown here is derived from an EMBL/GenBank/DDBJ whole genome shotgun (WGS) entry which is preliminary data.</text>
</comment>
<dbReference type="EMBL" id="BSYR01000030">
    <property type="protein sequence ID" value="GMI97282.1"/>
    <property type="molecule type" value="Genomic_DNA"/>
</dbReference>
<feature type="transmembrane region" description="Helical" evidence="2">
    <location>
        <begin position="38"/>
        <end position="60"/>
    </location>
</feature>
<keyword evidence="2" id="KW-0472">Membrane</keyword>
<evidence type="ECO:0000256" key="1">
    <source>
        <dbReference type="SAM" id="MobiDB-lite"/>
    </source>
</evidence>
<keyword evidence="2" id="KW-0812">Transmembrane</keyword>
<reference evidence="3" key="1">
    <citation type="submission" date="2023-05" db="EMBL/GenBank/DDBJ databases">
        <title>Genome and transcriptome analyses reveal genes involved in the formation of fine ridges on petal epidermal cells in Hibiscus trionum.</title>
        <authorList>
            <person name="Koshimizu S."/>
            <person name="Masuda S."/>
            <person name="Ishii T."/>
            <person name="Shirasu K."/>
            <person name="Hoshino A."/>
            <person name="Arita M."/>
        </authorList>
    </citation>
    <scope>NUCLEOTIDE SEQUENCE</scope>
    <source>
        <strain evidence="3">Hamamatsu line</strain>
    </source>
</reference>
<dbReference type="AlphaFoldDB" id="A0A9W7ILJ7"/>
<keyword evidence="4" id="KW-1185">Reference proteome</keyword>
<proteinExistence type="predicted"/>
<sequence length="89" mass="9924">MSNPYSSSLATMNIKSSSSSQPQHPNPRPTRSLFVRRLIQTIILLFVFTNVVYFVAWRVLNPVPPVFEVSSFNISGNSNYTISFAVGIS</sequence>
<gene>
    <name evidence="3" type="ORF">HRI_003397500</name>
</gene>
<evidence type="ECO:0000313" key="3">
    <source>
        <dbReference type="EMBL" id="GMI97282.1"/>
    </source>
</evidence>
<dbReference type="Proteomes" id="UP001165190">
    <property type="component" value="Unassembled WGS sequence"/>
</dbReference>
<accession>A0A9W7ILJ7</accession>
<organism evidence="3 4">
    <name type="scientific">Hibiscus trionum</name>
    <name type="common">Flower of an hour</name>
    <dbReference type="NCBI Taxonomy" id="183268"/>
    <lineage>
        <taxon>Eukaryota</taxon>
        <taxon>Viridiplantae</taxon>
        <taxon>Streptophyta</taxon>
        <taxon>Embryophyta</taxon>
        <taxon>Tracheophyta</taxon>
        <taxon>Spermatophyta</taxon>
        <taxon>Magnoliopsida</taxon>
        <taxon>eudicotyledons</taxon>
        <taxon>Gunneridae</taxon>
        <taxon>Pentapetalae</taxon>
        <taxon>rosids</taxon>
        <taxon>malvids</taxon>
        <taxon>Malvales</taxon>
        <taxon>Malvaceae</taxon>
        <taxon>Malvoideae</taxon>
        <taxon>Hibiscus</taxon>
    </lineage>
</organism>
<protein>
    <submittedName>
        <fullName evidence="3">Uncharacterized protein</fullName>
    </submittedName>
</protein>